<accession>A0A073IB51</accession>
<gene>
    <name evidence="1" type="ORF">OXYTRIMIC_753</name>
</gene>
<name>A0A073IB51_9SPIT</name>
<dbReference type="Proteomes" id="UP000053232">
    <property type="component" value="Unassembled WGS sequence"/>
</dbReference>
<dbReference type="EMBL" id="ARYC01010383">
    <property type="protein sequence ID" value="KEJ82622.1"/>
    <property type="molecule type" value="Genomic_DNA"/>
</dbReference>
<reference evidence="2" key="1">
    <citation type="journal article" date="2014" name="Cell">
        <title>The Architecture of a Scrambled Genome Reveals Massive Levels of Genomic Rearrangement during Development.</title>
        <authorList>
            <person name="Chen X."/>
            <person name="Bracht J.R."/>
            <person name="Goldman A.D."/>
            <person name="Dolzhenko E."/>
            <person name="Clay D.M."/>
            <person name="Swart E.C."/>
            <person name="Perlman D.H."/>
            <person name="Doak T.G."/>
            <person name="Stuart A."/>
            <person name="Amemiya C.T."/>
            <person name="Sebra R.P."/>
            <person name="Landweber L.F."/>
        </authorList>
    </citation>
    <scope>NUCLEOTIDE SEQUENCE [LARGE SCALE GENOMIC DNA]</scope>
    <source>
        <strain evidence="2">JRB310</strain>
    </source>
</reference>
<proteinExistence type="predicted"/>
<protein>
    <submittedName>
        <fullName evidence="1">Uncharacterized protein</fullName>
    </submittedName>
</protein>
<comment type="caution">
    <text evidence="1">The sequence shown here is derived from an EMBL/GenBank/DDBJ whole genome shotgun (WGS) entry which is preliminary data.</text>
</comment>
<evidence type="ECO:0000313" key="2">
    <source>
        <dbReference type="Proteomes" id="UP000053232"/>
    </source>
</evidence>
<sequence length="82" mass="9966">MHLTGQEQNNSNLKSKDEIDRELLSDKEYLEEQLMKIVENKDEEIMEEVQQEYPKQEVEAKCSEWEEVYEIKQEQQLKMKTE</sequence>
<evidence type="ECO:0000313" key="1">
    <source>
        <dbReference type="EMBL" id="KEJ82622.1"/>
    </source>
</evidence>
<organism evidence="1 2">
    <name type="scientific">Oxytricha trifallax</name>
    <dbReference type="NCBI Taxonomy" id="1172189"/>
    <lineage>
        <taxon>Eukaryota</taxon>
        <taxon>Sar</taxon>
        <taxon>Alveolata</taxon>
        <taxon>Ciliophora</taxon>
        <taxon>Intramacronucleata</taxon>
        <taxon>Spirotrichea</taxon>
        <taxon>Stichotrichia</taxon>
        <taxon>Sporadotrichida</taxon>
        <taxon>Oxytrichidae</taxon>
        <taxon>Oxytrichinae</taxon>
        <taxon>Oxytricha</taxon>
    </lineage>
</organism>
<keyword evidence="2" id="KW-1185">Reference proteome</keyword>
<dbReference type="AlphaFoldDB" id="A0A073IB51"/>